<keyword evidence="3" id="KW-0378">Hydrolase</keyword>
<comment type="cofactor">
    <cofactor evidence="5">
        <name>Mg(2+)</name>
        <dbReference type="ChEBI" id="CHEBI:18420"/>
    </cofactor>
</comment>
<protein>
    <recommendedName>
        <fullName evidence="8">Inositol monophosphatase</fullName>
    </recommendedName>
</protein>
<evidence type="ECO:0000256" key="2">
    <source>
        <dbReference type="ARBA" id="ARBA00022723"/>
    </source>
</evidence>
<comment type="caution">
    <text evidence="6">The sequence shown here is derived from an EMBL/GenBank/DDBJ whole genome shotgun (WGS) entry which is preliminary data.</text>
</comment>
<gene>
    <name evidence="6" type="ORF">SMN809_LOCUS84217</name>
</gene>
<feature type="binding site" evidence="5">
    <location>
        <position position="94"/>
    </location>
    <ligand>
        <name>Mg(2+)</name>
        <dbReference type="ChEBI" id="CHEBI:18420"/>
        <label>1</label>
        <note>catalytic</note>
    </ligand>
</feature>
<evidence type="ECO:0008006" key="8">
    <source>
        <dbReference type="Google" id="ProtNLM"/>
    </source>
</evidence>
<dbReference type="GO" id="GO:0007165">
    <property type="term" value="P:signal transduction"/>
    <property type="evidence" value="ECO:0007669"/>
    <property type="project" value="TreeGrafter"/>
</dbReference>
<feature type="binding site" evidence="5">
    <location>
        <position position="91"/>
    </location>
    <ligand>
        <name>Mg(2+)</name>
        <dbReference type="ChEBI" id="CHEBI:18420"/>
        <label>1</label>
        <note>catalytic</note>
    </ligand>
</feature>
<name>A0A8S3K947_9BILA</name>
<dbReference type="GO" id="GO:0006020">
    <property type="term" value="P:inositol metabolic process"/>
    <property type="evidence" value="ECO:0007669"/>
    <property type="project" value="TreeGrafter"/>
</dbReference>
<comment type="similarity">
    <text evidence="1">Belongs to the inositol monophosphatase superfamily.</text>
</comment>
<dbReference type="PROSITE" id="PS00629">
    <property type="entry name" value="IMP_1"/>
    <property type="match status" value="1"/>
</dbReference>
<accession>A0A8S3K947</accession>
<dbReference type="InterPro" id="IPR000760">
    <property type="entry name" value="Inositol_monophosphatase-like"/>
</dbReference>
<evidence type="ECO:0000256" key="3">
    <source>
        <dbReference type="ARBA" id="ARBA00022801"/>
    </source>
</evidence>
<dbReference type="PANTHER" id="PTHR20854">
    <property type="entry name" value="INOSITOL MONOPHOSPHATASE"/>
    <property type="match status" value="1"/>
</dbReference>
<evidence type="ECO:0000256" key="4">
    <source>
        <dbReference type="ARBA" id="ARBA00022842"/>
    </source>
</evidence>
<evidence type="ECO:0000256" key="5">
    <source>
        <dbReference type="PIRSR" id="PIRSR600760-2"/>
    </source>
</evidence>
<reference evidence="6" key="1">
    <citation type="submission" date="2021-02" db="EMBL/GenBank/DDBJ databases">
        <authorList>
            <person name="Nowell W R."/>
        </authorList>
    </citation>
    <scope>NUCLEOTIDE SEQUENCE</scope>
</reference>
<dbReference type="EMBL" id="CAJOBI010358922">
    <property type="protein sequence ID" value="CAF5225274.1"/>
    <property type="molecule type" value="Genomic_DNA"/>
</dbReference>
<dbReference type="InterPro" id="IPR020583">
    <property type="entry name" value="Inositol_monoP_metal-BS"/>
</dbReference>
<dbReference type="Pfam" id="PF00459">
    <property type="entry name" value="Inositol_P"/>
    <property type="match status" value="1"/>
</dbReference>
<dbReference type="GO" id="GO:0008934">
    <property type="term" value="F:inositol monophosphate 1-phosphatase activity"/>
    <property type="evidence" value="ECO:0007669"/>
    <property type="project" value="TreeGrafter"/>
</dbReference>
<keyword evidence="2 5" id="KW-0479">Metal-binding</keyword>
<evidence type="ECO:0000256" key="1">
    <source>
        <dbReference type="ARBA" id="ARBA00009759"/>
    </source>
</evidence>
<sequence length="102" mass="11419">MTQHDIDLYYRTILDGIGTAGKLVREGFTATKQVKTKEGAADLLTEYDQRVEEILIDRLRESFPAHKFIGEESTALGTKSSFTDDPTWIIDPIDGTTNFVHG</sequence>
<feature type="binding site" evidence="5">
    <location>
        <position position="71"/>
    </location>
    <ligand>
        <name>Mg(2+)</name>
        <dbReference type="ChEBI" id="CHEBI:18420"/>
        <label>1</label>
        <note>catalytic</note>
    </ligand>
</feature>
<evidence type="ECO:0000313" key="7">
    <source>
        <dbReference type="Proteomes" id="UP000676336"/>
    </source>
</evidence>
<dbReference type="SUPFAM" id="SSF56655">
    <property type="entry name" value="Carbohydrate phosphatase"/>
    <property type="match status" value="1"/>
</dbReference>
<dbReference type="PANTHER" id="PTHR20854:SF4">
    <property type="entry name" value="INOSITOL-1-MONOPHOSPHATASE-RELATED"/>
    <property type="match status" value="1"/>
</dbReference>
<proteinExistence type="inferred from homology"/>
<dbReference type="Gene3D" id="3.30.540.10">
    <property type="entry name" value="Fructose-1,6-Bisphosphatase, subunit A, domain 1"/>
    <property type="match status" value="1"/>
</dbReference>
<organism evidence="6 7">
    <name type="scientific">Rotaria magnacalcarata</name>
    <dbReference type="NCBI Taxonomy" id="392030"/>
    <lineage>
        <taxon>Eukaryota</taxon>
        <taxon>Metazoa</taxon>
        <taxon>Spiralia</taxon>
        <taxon>Gnathifera</taxon>
        <taxon>Rotifera</taxon>
        <taxon>Eurotatoria</taxon>
        <taxon>Bdelloidea</taxon>
        <taxon>Philodinida</taxon>
        <taxon>Philodinidae</taxon>
        <taxon>Rotaria</taxon>
    </lineage>
</organism>
<dbReference type="PRINTS" id="PR00377">
    <property type="entry name" value="IMPHPHTASES"/>
</dbReference>
<dbReference type="Proteomes" id="UP000676336">
    <property type="component" value="Unassembled WGS sequence"/>
</dbReference>
<evidence type="ECO:0000313" key="6">
    <source>
        <dbReference type="EMBL" id="CAF5225274.1"/>
    </source>
</evidence>
<dbReference type="GO" id="GO:0046872">
    <property type="term" value="F:metal ion binding"/>
    <property type="evidence" value="ECO:0007669"/>
    <property type="project" value="UniProtKB-KW"/>
</dbReference>
<feature type="binding site" evidence="5">
    <location>
        <position position="93"/>
    </location>
    <ligand>
        <name>Mg(2+)</name>
        <dbReference type="ChEBI" id="CHEBI:18420"/>
        <label>2</label>
    </ligand>
</feature>
<dbReference type="AlphaFoldDB" id="A0A8S3K947"/>
<keyword evidence="4 5" id="KW-0460">Magnesium</keyword>